<evidence type="ECO:0000256" key="1">
    <source>
        <dbReference type="SAM" id="MobiDB-lite"/>
    </source>
</evidence>
<dbReference type="EMBL" id="NHYE01004227">
    <property type="protein sequence ID" value="PPQ85744.1"/>
    <property type="molecule type" value="Genomic_DNA"/>
</dbReference>
<gene>
    <name evidence="2" type="ORF">CVT26_005203</name>
</gene>
<sequence length="418" mass="45318">MDRTPLAPFRGTAERNQPLLLTTRHRQDFDHIIHPPTTISFNSTSPRFTYAPTAEFQLLRIKADTSTTDPIHRPPYPSTQPRKSATSKVAGRTWGIGRRRAASQIGRVLPPTHHGRLVEHGVDSPTTTLSTSPNQEPSDLYRGVRTDLVTMCLTASRTSSRDSTRFANHHIVHSDVDIGEIGRVGRRDGGAACMTGRVGPRGCDCPLEHLWNRPVSSTPTSTRFAMTPIGCEYETPPFRAAHATPPSPRRPRLAPRRVRGKRWPSPGHYLLSSALLPHHTLDIDSVHVEGTTARRTASRSQPAASSLGTSACGSRQSRRGVDKCQDYDLLPSSPPFQSNTTPSRSLAQTRTRTTRSSRKAAGRGIARNGGGGVSPESLAVAASSPSVSLLPMPHPQYAMAPSQTETRNTARSGKAAGV</sequence>
<comment type="caution">
    <text evidence="2">The sequence shown here is derived from an EMBL/GenBank/DDBJ whole genome shotgun (WGS) entry which is preliminary data.</text>
</comment>
<feature type="region of interest" description="Disordered" evidence="1">
    <location>
        <begin position="236"/>
        <end position="262"/>
    </location>
</feature>
<feature type="region of interest" description="Disordered" evidence="1">
    <location>
        <begin position="292"/>
        <end position="418"/>
    </location>
</feature>
<dbReference type="InParanoid" id="A0A409X4W0"/>
<dbReference type="Proteomes" id="UP000284706">
    <property type="component" value="Unassembled WGS sequence"/>
</dbReference>
<feature type="compositionally biased region" description="Basic residues" evidence="1">
    <location>
        <begin position="352"/>
        <end position="361"/>
    </location>
</feature>
<dbReference type="AlphaFoldDB" id="A0A409X4W0"/>
<feature type="compositionally biased region" description="Basic residues" evidence="1">
    <location>
        <begin position="249"/>
        <end position="262"/>
    </location>
</feature>
<feature type="region of interest" description="Disordered" evidence="1">
    <location>
        <begin position="114"/>
        <end position="138"/>
    </location>
</feature>
<evidence type="ECO:0000313" key="2">
    <source>
        <dbReference type="EMBL" id="PPQ85744.1"/>
    </source>
</evidence>
<feature type="non-terminal residue" evidence="2">
    <location>
        <position position="418"/>
    </location>
</feature>
<reference evidence="2 3" key="1">
    <citation type="journal article" date="2018" name="Evol. Lett.">
        <title>Horizontal gene cluster transfer increased hallucinogenic mushroom diversity.</title>
        <authorList>
            <person name="Reynolds H.T."/>
            <person name="Vijayakumar V."/>
            <person name="Gluck-Thaler E."/>
            <person name="Korotkin H.B."/>
            <person name="Matheny P.B."/>
            <person name="Slot J.C."/>
        </authorList>
    </citation>
    <scope>NUCLEOTIDE SEQUENCE [LARGE SCALE GENOMIC DNA]</scope>
    <source>
        <strain evidence="2 3">SRW20</strain>
    </source>
</reference>
<feature type="compositionally biased region" description="Polar residues" evidence="1">
    <location>
        <begin position="293"/>
        <end position="315"/>
    </location>
</feature>
<evidence type="ECO:0000313" key="3">
    <source>
        <dbReference type="Proteomes" id="UP000284706"/>
    </source>
</evidence>
<feature type="compositionally biased region" description="Polar residues" evidence="1">
    <location>
        <begin position="401"/>
        <end position="411"/>
    </location>
</feature>
<feature type="compositionally biased region" description="Polar residues" evidence="1">
    <location>
        <begin position="124"/>
        <end position="137"/>
    </location>
</feature>
<organism evidence="2 3">
    <name type="scientific">Gymnopilus dilepis</name>
    <dbReference type="NCBI Taxonomy" id="231916"/>
    <lineage>
        <taxon>Eukaryota</taxon>
        <taxon>Fungi</taxon>
        <taxon>Dikarya</taxon>
        <taxon>Basidiomycota</taxon>
        <taxon>Agaricomycotina</taxon>
        <taxon>Agaricomycetes</taxon>
        <taxon>Agaricomycetidae</taxon>
        <taxon>Agaricales</taxon>
        <taxon>Agaricineae</taxon>
        <taxon>Hymenogastraceae</taxon>
        <taxon>Gymnopilus</taxon>
    </lineage>
</organism>
<keyword evidence="3" id="KW-1185">Reference proteome</keyword>
<feature type="compositionally biased region" description="Low complexity" evidence="1">
    <location>
        <begin position="374"/>
        <end position="391"/>
    </location>
</feature>
<name>A0A409X4W0_9AGAR</name>
<feature type="region of interest" description="Disordered" evidence="1">
    <location>
        <begin position="66"/>
        <end position="90"/>
    </location>
</feature>
<protein>
    <submittedName>
        <fullName evidence="2">Uncharacterized protein</fullName>
    </submittedName>
</protein>
<accession>A0A409X4W0</accession>
<proteinExistence type="predicted"/>